<dbReference type="InterPro" id="IPR017871">
    <property type="entry name" value="ABC_transporter-like_CS"/>
</dbReference>
<dbReference type="Pfam" id="PF00005">
    <property type="entry name" value="ABC_tran"/>
    <property type="match status" value="2"/>
</dbReference>
<dbReference type="GO" id="GO:0005743">
    <property type="term" value="C:mitochondrial inner membrane"/>
    <property type="evidence" value="ECO:0007669"/>
    <property type="project" value="TreeGrafter"/>
</dbReference>
<dbReference type="SMART" id="SM00382">
    <property type="entry name" value="AAA"/>
    <property type="match status" value="2"/>
</dbReference>
<evidence type="ECO:0000256" key="7">
    <source>
        <dbReference type="ARBA" id="ARBA00022840"/>
    </source>
</evidence>
<keyword evidence="4 11" id="KW-0812">Transmembrane</keyword>
<dbReference type="PANTHER" id="PTHR43394">
    <property type="entry name" value="ATP-DEPENDENT PERMEASE MDL1, MITOCHONDRIAL"/>
    <property type="match status" value="1"/>
</dbReference>
<feature type="domain" description="ABC transporter" evidence="12">
    <location>
        <begin position="1139"/>
        <end position="1376"/>
    </location>
</feature>
<keyword evidence="7" id="KW-0067">ATP-binding</keyword>
<dbReference type="InterPro" id="IPR036640">
    <property type="entry name" value="ABC1_TM_sf"/>
</dbReference>
<feature type="domain" description="ABC transmembrane type-1" evidence="13">
    <location>
        <begin position="810"/>
        <end position="1102"/>
    </location>
</feature>
<keyword evidence="15" id="KW-1185">Reference proteome</keyword>
<keyword evidence="5" id="KW-0677">Repeat</keyword>
<dbReference type="CDD" id="cd03249">
    <property type="entry name" value="ABC_MTABC3_MDL1_MDL2"/>
    <property type="match status" value="2"/>
</dbReference>
<sequence>MTDPEVPGKDVELHDFPESEAEAAAYIDGDDDARNLNEVTAIGPLPFGMNPASIITDGGVKEYSAPATYEEKSEQLQVQHAGNRAPAPPSERAAELSDVTVENEPKEALVKPGKEEQKKIPYWLLLTRYSTAGEKALMLVGLVAATGAGVILPLMTIIFGDLTTSFGIMSLAEIPKSPAMLDQFTKDVNATTLKFIWLGIAMFVATYIYMATWLYTSENISHRIREAYLQSILRQNIGYFDAAGSGGGAVSTRIITDTQLVQDGIGEKFPMFFMNLACFVAGFAVAFSHSWKLTLVLMCCIPLIGGCAAVIGKFAGKYTRQGLAEYAVAGDVAEESFASIRTVAAFMSADKLAVKYSAFLDRAEKAGIKKQMVIGAGWGTIQLVIYCTYALAFYYGGRLRNSGEVAVGDVMTVFFSVLIGAFALAGTSSEVTAFSFAIGAGSGLFAAIDRRPPIDSKSSEGYVPTGVTGQIAVSNVKFRYPSRPEVVILHDMTLDIKPGSTCALVGSSGSGKSTIIQLLERFYDPEHGTIHLDGQDITKINVSWLRRQIGYVTQEPVLFKGSLWENIADGLLGTPDEKLSKEEKMPKIVEAAKFANAHNFIMALPQGYDTLIGERGLLLSGGQKQRIAIARAIVKDPKILLLDEATSALDTESEKLVQEALDRASQGRTTIVIAHRLSTIRNADQIVVMDQGKIIETGNHDSLVAKEGGFYRRLVEAQQISAKKAADDNKTNTDLEKRVDPDAPLTTDESPDKPATLKRSPSRPKSIHSVRSTRSRKSRLSVKGKTGAAESGRVFWRTMKMNKPEAHLIALGIFGAIVTGITQPVFAILFGKIILALSSPNGDTNFWAGMFLIIGAVNFVCMFGKFSFFGISGEKLTTRLRDKSFRSIMRQEIAWFDLENHSVGALTSNLSNRAQEVQNMSGQIVGNLLELAASILGAAVVALATGWKLGLVVLACLPLLVAANKLRMDLIRKGNLATKAYYELSAQVACEAVGAMRTVAALTKEDQVSARYHHDLEEPLKIGHRNAWGNTVIYAASQTISFLINALTFWYGGKLIKNGIAPGVVGSVGEMNIESFFTVFMAVTFASQASGRVFSMMPDVGKAKDSAHDILDLIARQPTIDAWSKEGKHIEKANMQGLVEFRDTHFVYPNRPTIKVLQGLNLTVKPGQFVALVGPSGCGKSTTVGLLERFYDVTGGHVTIDGIDLAGLNIADLRSIISLVGQEPNLYDMTIKDNIWFGLETEPSEAEIIQAAKDANIHDFIVSLPDGYNTSLGGKGAQLSGGQKQRIAIARALIRKPKILLLDEATSALDATSEKVVQAALDQAAKGRTTIAIAHRLSTIKNADVIYVFKDGRIAEQGTHDHLIGLRGLYYQLVVQQDLSGTN</sequence>
<protein>
    <submittedName>
        <fullName evidence="14">GTPase-activating protein</fullName>
    </submittedName>
</protein>
<evidence type="ECO:0000256" key="8">
    <source>
        <dbReference type="ARBA" id="ARBA00022989"/>
    </source>
</evidence>
<dbReference type="PROSITE" id="PS00211">
    <property type="entry name" value="ABC_TRANSPORTER_1"/>
    <property type="match status" value="2"/>
</dbReference>
<dbReference type="GO" id="GO:0090374">
    <property type="term" value="P:oligopeptide export from mitochondrion"/>
    <property type="evidence" value="ECO:0007669"/>
    <property type="project" value="TreeGrafter"/>
</dbReference>
<dbReference type="Gene3D" id="3.40.50.300">
    <property type="entry name" value="P-loop containing nucleotide triphosphate hydrolases"/>
    <property type="match status" value="2"/>
</dbReference>
<feature type="transmembrane region" description="Helical" evidence="11">
    <location>
        <begin position="293"/>
        <end position="311"/>
    </location>
</feature>
<dbReference type="FunFam" id="3.40.50.300:FF:001370">
    <property type="entry name" value="p-GlycoProtein related"/>
    <property type="match status" value="1"/>
</dbReference>
<dbReference type="Gene3D" id="1.20.1560.10">
    <property type="entry name" value="ABC transporter type 1, transmembrane domain"/>
    <property type="match status" value="1"/>
</dbReference>
<dbReference type="PROSITE" id="PS50929">
    <property type="entry name" value="ABC_TM1F"/>
    <property type="match status" value="2"/>
</dbReference>
<feature type="transmembrane region" description="Helical" evidence="11">
    <location>
        <begin position="846"/>
        <end position="871"/>
    </location>
</feature>
<evidence type="ECO:0000256" key="11">
    <source>
        <dbReference type="SAM" id="Phobius"/>
    </source>
</evidence>
<dbReference type="GO" id="GO:0016887">
    <property type="term" value="F:ATP hydrolysis activity"/>
    <property type="evidence" value="ECO:0007669"/>
    <property type="project" value="InterPro"/>
</dbReference>
<feature type="region of interest" description="Disordered" evidence="10">
    <location>
        <begin position="721"/>
        <end position="786"/>
    </location>
</feature>
<evidence type="ECO:0000256" key="2">
    <source>
        <dbReference type="ARBA" id="ARBA00007577"/>
    </source>
</evidence>
<keyword evidence="8 11" id="KW-1133">Transmembrane helix</keyword>
<comment type="subcellular location">
    <subcellularLocation>
        <location evidence="1">Membrane</location>
        <topology evidence="1">Multi-pass membrane protein</topology>
    </subcellularLocation>
</comment>
<dbReference type="InterPro" id="IPR027417">
    <property type="entry name" value="P-loop_NTPase"/>
</dbReference>
<evidence type="ECO:0000256" key="5">
    <source>
        <dbReference type="ARBA" id="ARBA00022737"/>
    </source>
</evidence>
<feature type="compositionally biased region" description="Basic residues" evidence="10">
    <location>
        <begin position="760"/>
        <end position="782"/>
    </location>
</feature>
<dbReference type="EMBL" id="JADGJD010000179">
    <property type="protein sequence ID" value="KAJ3053791.1"/>
    <property type="molecule type" value="Genomic_DNA"/>
</dbReference>
<dbReference type="CDD" id="cd18577">
    <property type="entry name" value="ABC_6TM_Pgp_ABCB1_D1_like"/>
    <property type="match status" value="1"/>
</dbReference>
<dbReference type="FunFam" id="1.20.1560.10:FF:000009">
    <property type="entry name" value="ABC transporter B family member 1"/>
    <property type="match status" value="1"/>
</dbReference>
<dbReference type="InterPro" id="IPR003439">
    <property type="entry name" value="ABC_transporter-like_ATP-bd"/>
</dbReference>
<evidence type="ECO:0000313" key="15">
    <source>
        <dbReference type="Proteomes" id="UP001212841"/>
    </source>
</evidence>
<feature type="transmembrane region" description="Helical" evidence="11">
    <location>
        <begin position="269"/>
        <end position="287"/>
    </location>
</feature>
<feature type="compositionally biased region" description="Basic and acidic residues" evidence="10">
    <location>
        <begin position="724"/>
        <end position="741"/>
    </location>
</feature>
<proteinExistence type="inferred from homology"/>
<evidence type="ECO:0000313" key="14">
    <source>
        <dbReference type="EMBL" id="KAJ3053791.1"/>
    </source>
</evidence>
<comment type="similarity">
    <text evidence="2">Belongs to the ABC transporter superfamily. ABCB family. Multidrug resistance exporter (TC 3.A.1.201) subfamily.</text>
</comment>
<keyword evidence="6" id="KW-0547">Nucleotide-binding</keyword>
<dbReference type="InterPro" id="IPR003593">
    <property type="entry name" value="AAA+_ATPase"/>
</dbReference>
<dbReference type="GO" id="GO:0015421">
    <property type="term" value="F:ABC-type oligopeptide transporter activity"/>
    <property type="evidence" value="ECO:0007669"/>
    <property type="project" value="TreeGrafter"/>
</dbReference>
<comment type="caution">
    <text evidence="14">The sequence shown here is derived from an EMBL/GenBank/DDBJ whole genome shotgun (WGS) entry which is preliminary data.</text>
</comment>
<evidence type="ECO:0000256" key="10">
    <source>
        <dbReference type="SAM" id="MobiDB-lite"/>
    </source>
</evidence>
<feature type="transmembrane region" description="Helical" evidence="11">
    <location>
        <begin position="924"/>
        <end position="943"/>
    </location>
</feature>
<dbReference type="CDD" id="cd18578">
    <property type="entry name" value="ABC_6TM_Pgp_ABCB1_D2_like"/>
    <property type="match status" value="1"/>
</dbReference>
<feature type="transmembrane region" description="Helical" evidence="11">
    <location>
        <begin position="415"/>
        <end position="448"/>
    </location>
</feature>
<dbReference type="GO" id="GO:0009636">
    <property type="term" value="P:response to toxic substance"/>
    <property type="evidence" value="ECO:0007669"/>
    <property type="project" value="UniProtKB-ARBA"/>
</dbReference>
<dbReference type="PANTHER" id="PTHR43394:SF27">
    <property type="entry name" value="ATP-DEPENDENT TRANSLOCASE ABCB1-LIKE"/>
    <property type="match status" value="1"/>
</dbReference>
<dbReference type="GO" id="GO:0005524">
    <property type="term" value="F:ATP binding"/>
    <property type="evidence" value="ECO:0007669"/>
    <property type="project" value="UniProtKB-KW"/>
</dbReference>
<feature type="transmembrane region" description="Helical" evidence="11">
    <location>
        <begin position="136"/>
        <end position="159"/>
    </location>
</feature>
<gene>
    <name evidence="14" type="primary">MDR1_1</name>
    <name evidence="14" type="ORF">HK097_003356</name>
</gene>
<feature type="transmembrane region" description="Helical" evidence="11">
    <location>
        <begin position="372"/>
        <end position="395"/>
    </location>
</feature>
<dbReference type="FunFam" id="1.20.1560.10:FF:000018">
    <property type="entry name" value="ATP-binding cassette subfamily B member 11"/>
    <property type="match status" value="1"/>
</dbReference>
<feature type="domain" description="ABC transmembrane type-1" evidence="13">
    <location>
        <begin position="139"/>
        <end position="434"/>
    </location>
</feature>
<evidence type="ECO:0000256" key="9">
    <source>
        <dbReference type="ARBA" id="ARBA00023136"/>
    </source>
</evidence>
<dbReference type="InterPro" id="IPR011527">
    <property type="entry name" value="ABC1_TM_dom"/>
</dbReference>
<evidence type="ECO:0000256" key="1">
    <source>
        <dbReference type="ARBA" id="ARBA00004141"/>
    </source>
</evidence>
<dbReference type="PROSITE" id="PS50893">
    <property type="entry name" value="ABC_TRANSPORTER_2"/>
    <property type="match status" value="2"/>
</dbReference>
<feature type="domain" description="ABC transporter" evidence="12">
    <location>
        <begin position="471"/>
        <end position="716"/>
    </location>
</feature>
<evidence type="ECO:0000256" key="4">
    <source>
        <dbReference type="ARBA" id="ARBA00022692"/>
    </source>
</evidence>
<dbReference type="SUPFAM" id="SSF52540">
    <property type="entry name" value="P-loop containing nucleoside triphosphate hydrolases"/>
    <property type="match status" value="2"/>
</dbReference>
<dbReference type="SUPFAM" id="SSF90123">
    <property type="entry name" value="ABC transporter transmembrane region"/>
    <property type="match status" value="2"/>
</dbReference>
<dbReference type="Proteomes" id="UP001212841">
    <property type="component" value="Unassembled WGS sequence"/>
</dbReference>
<feature type="transmembrane region" description="Helical" evidence="11">
    <location>
        <begin position="808"/>
        <end position="834"/>
    </location>
</feature>
<evidence type="ECO:0000259" key="13">
    <source>
        <dbReference type="PROSITE" id="PS50929"/>
    </source>
</evidence>
<feature type="transmembrane region" description="Helical" evidence="11">
    <location>
        <begin position="195"/>
        <end position="215"/>
    </location>
</feature>
<keyword evidence="9 11" id="KW-0472">Membrane</keyword>
<accession>A0AAD5SFY6</accession>
<organism evidence="14 15">
    <name type="scientific">Rhizophlyctis rosea</name>
    <dbReference type="NCBI Taxonomy" id="64517"/>
    <lineage>
        <taxon>Eukaryota</taxon>
        <taxon>Fungi</taxon>
        <taxon>Fungi incertae sedis</taxon>
        <taxon>Chytridiomycota</taxon>
        <taxon>Chytridiomycota incertae sedis</taxon>
        <taxon>Chytridiomycetes</taxon>
        <taxon>Rhizophlyctidales</taxon>
        <taxon>Rhizophlyctidaceae</taxon>
        <taxon>Rhizophlyctis</taxon>
    </lineage>
</organism>
<keyword evidence="3" id="KW-0813">Transport</keyword>
<evidence type="ECO:0000256" key="6">
    <source>
        <dbReference type="ARBA" id="ARBA00022741"/>
    </source>
</evidence>
<dbReference type="Pfam" id="PF00664">
    <property type="entry name" value="ABC_membrane"/>
    <property type="match status" value="2"/>
</dbReference>
<evidence type="ECO:0000259" key="12">
    <source>
        <dbReference type="PROSITE" id="PS50893"/>
    </source>
</evidence>
<dbReference type="FunFam" id="3.40.50.300:FF:000205">
    <property type="entry name" value="ABC transporter B family member 4"/>
    <property type="match status" value="1"/>
</dbReference>
<dbReference type="InterPro" id="IPR039421">
    <property type="entry name" value="Type_1_exporter"/>
</dbReference>
<reference evidence="14" key="1">
    <citation type="submission" date="2020-05" db="EMBL/GenBank/DDBJ databases">
        <title>Phylogenomic resolution of chytrid fungi.</title>
        <authorList>
            <person name="Stajich J.E."/>
            <person name="Amses K."/>
            <person name="Simmons R."/>
            <person name="Seto K."/>
            <person name="Myers J."/>
            <person name="Bonds A."/>
            <person name="Quandt C.A."/>
            <person name="Barry K."/>
            <person name="Liu P."/>
            <person name="Grigoriev I."/>
            <person name="Longcore J.E."/>
            <person name="James T.Y."/>
        </authorList>
    </citation>
    <scope>NUCLEOTIDE SEQUENCE</scope>
    <source>
        <strain evidence="14">JEL0318</strain>
    </source>
</reference>
<name>A0AAD5SFY6_9FUNG</name>
<evidence type="ECO:0000256" key="3">
    <source>
        <dbReference type="ARBA" id="ARBA00022448"/>
    </source>
</evidence>